<sequence length="344" mass="39218">MSELNTDLAQDQARRRLKQATQLLHRSAGLPSARNISIAIRDRDDLRDTVSHETVSGILRGDGLPRWSKLECVVRVLAEWATHKPDPNTVVLEVQEMWLACRHSDEDAGTPSTGSLGAASSAGEAELSADEGTGLRVLNEEARISHQDEGYEIEIRRDLRNDGSTPVTGYDVTIVVGRYPEEPDRSREHHKRHPLIWSELAFEAWCEREPLSWHAKVNLANRKEIRVLFENDNKTLPLSPGSSTTMSYSYRVSGDKWGHWFSRRALFPTDRLVIVAEFPEYLRPVVWGAQVEPLMGEAPVHVPVRPQRTGTGRLKYKWQLSEVVVRRSYRLEWGFRDDAEGRRR</sequence>
<dbReference type="RefSeq" id="WP_267564326.1">
    <property type="nucleotide sequence ID" value="NZ_JAPNTZ010000006.1"/>
</dbReference>
<reference evidence="2" key="1">
    <citation type="submission" date="2022-11" db="EMBL/GenBank/DDBJ databases">
        <authorList>
            <person name="Somphong A."/>
            <person name="Phongsopitanun W."/>
        </authorList>
    </citation>
    <scope>NUCLEOTIDE SEQUENCE</scope>
    <source>
        <strain evidence="2">Pm04-4</strain>
    </source>
</reference>
<keyword evidence="3" id="KW-1185">Reference proteome</keyword>
<dbReference type="Proteomes" id="UP001151002">
    <property type="component" value="Unassembled WGS sequence"/>
</dbReference>
<feature type="region of interest" description="Disordered" evidence="1">
    <location>
        <begin position="105"/>
        <end position="132"/>
    </location>
</feature>
<protein>
    <submittedName>
        <fullName evidence="2">Uncharacterized protein</fullName>
    </submittedName>
</protein>
<evidence type="ECO:0000256" key="1">
    <source>
        <dbReference type="SAM" id="MobiDB-lite"/>
    </source>
</evidence>
<evidence type="ECO:0000313" key="2">
    <source>
        <dbReference type="EMBL" id="MCY1140181.1"/>
    </source>
</evidence>
<organism evidence="2 3">
    <name type="scientific">Paractinoplanes pyxinae</name>
    <dbReference type="NCBI Taxonomy" id="2997416"/>
    <lineage>
        <taxon>Bacteria</taxon>
        <taxon>Bacillati</taxon>
        <taxon>Actinomycetota</taxon>
        <taxon>Actinomycetes</taxon>
        <taxon>Micromonosporales</taxon>
        <taxon>Micromonosporaceae</taxon>
        <taxon>Paractinoplanes</taxon>
    </lineage>
</organism>
<proteinExistence type="predicted"/>
<dbReference type="EMBL" id="JAPNTZ010000006">
    <property type="protein sequence ID" value="MCY1140181.1"/>
    <property type="molecule type" value="Genomic_DNA"/>
</dbReference>
<comment type="caution">
    <text evidence="2">The sequence shown here is derived from an EMBL/GenBank/DDBJ whole genome shotgun (WGS) entry which is preliminary data.</text>
</comment>
<evidence type="ECO:0000313" key="3">
    <source>
        <dbReference type="Proteomes" id="UP001151002"/>
    </source>
</evidence>
<feature type="compositionally biased region" description="Low complexity" evidence="1">
    <location>
        <begin position="109"/>
        <end position="126"/>
    </location>
</feature>
<name>A0ABT4B114_9ACTN</name>
<accession>A0ABT4B114</accession>
<gene>
    <name evidence="2" type="ORF">OWR29_19450</name>
</gene>